<feature type="region of interest" description="Disordered" evidence="1">
    <location>
        <begin position="116"/>
        <end position="141"/>
    </location>
</feature>
<evidence type="ECO:0000313" key="3">
    <source>
        <dbReference type="EMBL" id="KAJ7944737.1"/>
    </source>
</evidence>
<feature type="region of interest" description="Disordered" evidence="1">
    <location>
        <begin position="996"/>
        <end position="1047"/>
    </location>
</feature>
<feature type="domain" description="Agenet" evidence="2">
    <location>
        <begin position="1596"/>
        <end position="1660"/>
    </location>
</feature>
<feature type="region of interest" description="Disordered" evidence="1">
    <location>
        <begin position="1760"/>
        <end position="1798"/>
    </location>
</feature>
<dbReference type="Pfam" id="PF05641">
    <property type="entry name" value="Agenet"/>
    <property type="match status" value="1"/>
</dbReference>
<protein>
    <submittedName>
        <fullName evidence="3">Agenet domain protein</fullName>
    </submittedName>
</protein>
<feature type="compositionally biased region" description="Low complexity" evidence="1">
    <location>
        <begin position="707"/>
        <end position="720"/>
    </location>
</feature>
<feature type="compositionally biased region" description="Polar residues" evidence="1">
    <location>
        <begin position="1955"/>
        <end position="1968"/>
    </location>
</feature>
<feature type="region of interest" description="Disordered" evidence="1">
    <location>
        <begin position="702"/>
        <end position="887"/>
    </location>
</feature>
<reference evidence="3" key="1">
    <citation type="journal article" date="2023" name="Science">
        <title>Elucidation of the pathway for biosynthesis of saponin adjuvants from the soapbark tree.</title>
        <authorList>
            <person name="Reed J."/>
            <person name="Orme A."/>
            <person name="El-Demerdash A."/>
            <person name="Owen C."/>
            <person name="Martin L.B.B."/>
            <person name="Misra R.C."/>
            <person name="Kikuchi S."/>
            <person name="Rejzek M."/>
            <person name="Martin A.C."/>
            <person name="Harkess A."/>
            <person name="Leebens-Mack J."/>
            <person name="Louveau T."/>
            <person name="Stephenson M.J."/>
            <person name="Osbourn A."/>
        </authorList>
    </citation>
    <scope>NUCLEOTIDE SEQUENCE</scope>
    <source>
        <strain evidence="3">S10</strain>
    </source>
</reference>
<feature type="compositionally biased region" description="Basic and acidic residues" evidence="1">
    <location>
        <begin position="756"/>
        <end position="768"/>
    </location>
</feature>
<feature type="region of interest" description="Disordered" evidence="1">
    <location>
        <begin position="1904"/>
        <end position="2077"/>
    </location>
</feature>
<feature type="compositionally biased region" description="Polar residues" evidence="1">
    <location>
        <begin position="116"/>
        <end position="128"/>
    </location>
</feature>
<dbReference type="PANTHER" id="PTHR48429">
    <property type="entry name" value="AGENET DOMAIN-CONTAINING PROTEIN"/>
    <property type="match status" value="1"/>
</dbReference>
<feature type="region of interest" description="Disordered" evidence="1">
    <location>
        <begin position="410"/>
        <end position="437"/>
    </location>
</feature>
<evidence type="ECO:0000313" key="4">
    <source>
        <dbReference type="Proteomes" id="UP001163823"/>
    </source>
</evidence>
<feature type="region of interest" description="Disordered" evidence="1">
    <location>
        <begin position="2093"/>
        <end position="2112"/>
    </location>
</feature>
<feature type="compositionally biased region" description="Basic and acidic residues" evidence="1">
    <location>
        <begin position="830"/>
        <end position="844"/>
    </location>
</feature>
<accession>A0AAD7KRY7</accession>
<dbReference type="PANTHER" id="PTHR48429:SF1">
    <property type="entry name" value="AGENET DOMAIN-CONTAINING PROTEIN"/>
    <property type="match status" value="1"/>
</dbReference>
<keyword evidence="4" id="KW-1185">Reference proteome</keyword>
<feature type="compositionally biased region" description="Polar residues" evidence="1">
    <location>
        <begin position="1975"/>
        <end position="2000"/>
    </location>
</feature>
<sequence length="2148" mass="231115">MLLKSVGQEDFNPRQTIIEGSDACNELICLTKQMETNLKHDNKTVSNSGGVVEFQPPDEILEKHSALKDDVDRRGGQIEVSQARESEISMDGSSSNQDANAVCRKIDLPVFEGSLSTDSQHNVTSQMEAETPLDEKTVEDSHASGLHLNNMVSSSCGALSDQNLRDIFPAETNKHEQDSQAVSKEADVDAQDLDGNTVGRDANTQDKPLPVVLNVESMEAGNAVEAGVNNAEPSPTIISRGVSDLHKLEKSGEDICPKYPVGDTRSEDTVFLEDAMIVDQSEPKTGELSKVTLIDSSLEEHMVADDTNCRQCPSVEPKMSSIFKAHDKSSVSKEEALLNSGCLSVTETSVTKSEPYILSVEDNKIFKGDEGNINSSLGGISSLAVGCFSAKSCLLGESTGVCENDEVNRQDIQISDDSSVNDKDSTQSPDSSETDCNIGGSFLVDKHVASPTLGRMETELTVSKIMVDVTASASDATLENSNLTSLEIVDVHLPSRSGVTIHEEDQNDSQMKTSVVGSADLVKKEQTATRMSNEASEEGTAQALVCVTEQKQSCGSARELVCDTANHPLQINETCSTENCTNGRTTVAGDVSYECAKVIDVSPVLSEPTVKQGDDAEVVSFEKREKVTMEDNYEKASSKVSDVKLIEHNGETLTQPLALSLEESLSVTAHKSVEQKEAAIVAQDENYQQTAVSNTNSVTSKTYDKVTSNSSYSIGSTSSQTEKDMNEGKGSAHQNSPGSGVVGGHTANLCSSSQDAKGDEASKDDRSFTFDVNPSADLYKKDNAENKLSIPGATDGKTLPTVEESPSMSGLGQITPKIAEDNPHGSPQVCDREIERPVPKGTPERKRRRASVKASGKESSRKGSRVKEKTPSRQLQKVEKSSNVSPSPSAIFQLIQSTEMQQYGHVDGSSTKPYAILNASTSSLPDLNSSASIMFQQPFTDLQQVQLRAQIFVYGALIQGTVPDEAYMISAFGGPDGGRSIWEKAWRACMEKLHVQKSHPSNAETPPQSHTGPRASDVVVKQSASQGKGVSSSVGRTSSKTSTPTIVNPLIPLSSPLWSVPTPSCDSLQSSALPRGSVMDYQQALTPLNPYQSPPARNFLGHDTSWISRSPLHGPWFASPQNSTPENSAHLSASPVVDTVKLTSIKGPPLPPPSVIKSVNSGLPVSSGGFHGLFAGNFPAVDSKNMTVSIGQQSSDPKPRKRKKIPVSEDLGQSMLQYQSRVESASASAAASHLFTSIAFHPPAGSMSRPTVEKSLMSISPLSSIDHLKKVDRDVQKRDLSEEYLNKVKEARVNAEEAATLSAAAVSHSQEIWNQLDKQKNSGLVSDIEAKLASAAVAVAAAAAVARAAAAAANVASNAALQAKLMADEALASSGYDNSCQSNEISLSDDVNNMGKGTSKSILKGANGANSSSSIIIAAKEAVRRRVEAASAATKSAENMDAIVKAAELAAEAVSQAGKIVAMGEPLPLKDLIECGPEGFWKVSKVSSELVAVSNDLTRGQINIDNVGDGLSDEKEMQTATHEKSHLHKENYNETSENYINGISGSGMVSEKKSRVPKGRKVSDLSKTIAVVSESEIGPRSSSLVVENESEKLADNNIKEGSLVEVFKDGERIKAAWFTANVLSLKDGTAYVCYTDLQSDEGSGQMKEWVSLKGEEDKPPIVRIARPVTGLHYERTRKRRRAAMGDYTWSVGDRIDAWMQESWWEGVVTEKSKKDETTLTVHFPAHGKTLVVRVWHLRPSLIWRDGNWTEWSRSEENKISFHEGDTPHEKRPRLRSPAAEAKGKEKIPKNVDASKPVNPEDLSLLDLAENEKLFNIGKNTKTENKPDAQRTMRTGLQKEGSRVIFGIPKPGKKRKFMEVSKHYVADKSNRPIVADESVKVPNYLMPHSSGLRGWKNTSKFEAKEKGATESKPKTLKSGKPQSVSGRTIPRKDNPLVNAVNDVIHHTGKTKDSASHVKNASQSHNQMETGSYPDNKGTTEGSILYSSRAASSDASKNITSTKSERLNRGKLAPASGKLAKVEGDKVETGSFPDNKGTTEGSIIYSSRANSSDAPSSKNVSSKSERLNRGKLASASGKLAMVEEDKALNGNAAKSAYEVAEPRRSNRRIQPTSRLLEGLQSSLIVSKFPSVSHDKGHKSQNRNASRSENL</sequence>
<feature type="compositionally biased region" description="Basic and acidic residues" evidence="1">
    <location>
        <begin position="1760"/>
        <end position="1769"/>
    </location>
</feature>
<comment type="caution">
    <text evidence="3">The sequence shown here is derived from an EMBL/GenBank/DDBJ whole genome shotgun (WGS) entry which is preliminary data.</text>
</comment>
<gene>
    <name evidence="3" type="ORF">O6P43_034084</name>
</gene>
<feature type="region of interest" description="Disordered" evidence="1">
    <location>
        <begin position="172"/>
        <end position="206"/>
    </location>
</feature>
<feature type="compositionally biased region" description="Low complexity" evidence="1">
    <location>
        <begin position="2044"/>
        <end position="2055"/>
    </location>
</feature>
<feature type="compositionally biased region" description="Low complexity" evidence="1">
    <location>
        <begin position="1027"/>
        <end position="1043"/>
    </location>
</feature>
<feature type="compositionally biased region" description="Basic and acidic residues" evidence="1">
    <location>
        <begin position="1942"/>
        <end position="1954"/>
    </location>
</feature>
<feature type="compositionally biased region" description="Polar residues" evidence="1">
    <location>
        <begin position="998"/>
        <end position="1011"/>
    </location>
</feature>
<feature type="domain" description="Agenet" evidence="2">
    <location>
        <begin position="1687"/>
        <end position="1745"/>
    </location>
</feature>
<feature type="compositionally biased region" description="Basic and acidic residues" evidence="1">
    <location>
        <begin position="855"/>
        <end position="880"/>
    </location>
</feature>
<organism evidence="3 4">
    <name type="scientific">Quillaja saponaria</name>
    <name type="common">Soap bark tree</name>
    <dbReference type="NCBI Taxonomy" id="32244"/>
    <lineage>
        <taxon>Eukaryota</taxon>
        <taxon>Viridiplantae</taxon>
        <taxon>Streptophyta</taxon>
        <taxon>Embryophyta</taxon>
        <taxon>Tracheophyta</taxon>
        <taxon>Spermatophyta</taxon>
        <taxon>Magnoliopsida</taxon>
        <taxon>eudicotyledons</taxon>
        <taxon>Gunneridae</taxon>
        <taxon>Pentapetalae</taxon>
        <taxon>rosids</taxon>
        <taxon>fabids</taxon>
        <taxon>Fabales</taxon>
        <taxon>Quillajaceae</taxon>
        <taxon>Quillaja</taxon>
    </lineage>
</organism>
<feature type="compositionally biased region" description="Polar residues" evidence="1">
    <location>
        <begin position="2034"/>
        <end position="2043"/>
    </location>
</feature>
<evidence type="ECO:0000256" key="1">
    <source>
        <dbReference type="SAM" id="MobiDB-lite"/>
    </source>
</evidence>
<dbReference type="Proteomes" id="UP001163823">
    <property type="component" value="Chromosome 14"/>
</dbReference>
<dbReference type="EMBL" id="JARAOO010000014">
    <property type="protein sequence ID" value="KAJ7944737.1"/>
    <property type="molecule type" value="Genomic_DNA"/>
</dbReference>
<dbReference type="InterPro" id="IPR008395">
    <property type="entry name" value="Agenet-like_dom"/>
</dbReference>
<dbReference type="InterPro" id="IPR055274">
    <property type="entry name" value="SWO1"/>
</dbReference>
<evidence type="ECO:0000259" key="2">
    <source>
        <dbReference type="SMART" id="SM00743"/>
    </source>
</evidence>
<dbReference type="KEGG" id="qsa:O6P43_034084"/>
<proteinExistence type="predicted"/>
<feature type="compositionally biased region" description="Polar residues" evidence="1">
    <location>
        <begin position="426"/>
        <end position="435"/>
    </location>
</feature>
<dbReference type="InterPro" id="IPR014002">
    <property type="entry name" value="Agenet_dom_plant"/>
</dbReference>
<name>A0AAD7KRY7_QUISA</name>
<feature type="compositionally biased region" description="Polar residues" evidence="1">
    <location>
        <begin position="2139"/>
        <end position="2148"/>
    </location>
</feature>
<feature type="region of interest" description="Disordered" evidence="1">
    <location>
        <begin position="2125"/>
        <end position="2148"/>
    </location>
</feature>
<dbReference type="SMART" id="SM00743">
    <property type="entry name" value="Agenet"/>
    <property type="match status" value="2"/>
</dbReference>